<keyword evidence="9" id="KW-1133">Transmembrane helix</keyword>
<evidence type="ECO:0000256" key="6">
    <source>
        <dbReference type="ARBA" id="ARBA00022771"/>
    </source>
</evidence>
<evidence type="ECO:0000256" key="13">
    <source>
        <dbReference type="SAM" id="MobiDB-lite"/>
    </source>
</evidence>
<keyword evidence="8" id="KW-0862">Zinc</keyword>
<evidence type="ECO:0000259" key="14">
    <source>
        <dbReference type="PROSITE" id="PS50089"/>
    </source>
</evidence>
<dbReference type="SUPFAM" id="SSF57850">
    <property type="entry name" value="RING/U-box"/>
    <property type="match status" value="1"/>
</dbReference>
<dbReference type="Pfam" id="PF13639">
    <property type="entry name" value="zf-RING_2"/>
    <property type="match status" value="1"/>
</dbReference>
<organism evidence="15 16">
    <name type="scientific">Oldenlandia corymbosa var. corymbosa</name>
    <dbReference type="NCBI Taxonomy" id="529605"/>
    <lineage>
        <taxon>Eukaryota</taxon>
        <taxon>Viridiplantae</taxon>
        <taxon>Streptophyta</taxon>
        <taxon>Embryophyta</taxon>
        <taxon>Tracheophyta</taxon>
        <taxon>Spermatophyta</taxon>
        <taxon>Magnoliopsida</taxon>
        <taxon>eudicotyledons</taxon>
        <taxon>Gunneridae</taxon>
        <taxon>Pentapetalae</taxon>
        <taxon>asterids</taxon>
        <taxon>lamiids</taxon>
        <taxon>Gentianales</taxon>
        <taxon>Rubiaceae</taxon>
        <taxon>Rubioideae</taxon>
        <taxon>Spermacoceae</taxon>
        <taxon>Hedyotis-Oldenlandia complex</taxon>
        <taxon>Oldenlandia</taxon>
    </lineage>
</organism>
<evidence type="ECO:0000256" key="3">
    <source>
        <dbReference type="ARBA" id="ARBA00022679"/>
    </source>
</evidence>
<dbReference type="PANTHER" id="PTHR45768:SF18">
    <property type="entry name" value="RING-H2 FINGER PROTEIN ATL47-RELATED"/>
    <property type="match status" value="1"/>
</dbReference>
<evidence type="ECO:0000313" key="16">
    <source>
        <dbReference type="Proteomes" id="UP001161247"/>
    </source>
</evidence>
<evidence type="ECO:0000256" key="11">
    <source>
        <dbReference type="ARBA" id="ARBA00024209"/>
    </source>
</evidence>
<keyword evidence="10" id="KW-0472">Membrane</keyword>
<evidence type="ECO:0000256" key="12">
    <source>
        <dbReference type="PROSITE-ProRule" id="PRU00175"/>
    </source>
</evidence>
<keyword evidence="4" id="KW-0812">Transmembrane</keyword>
<dbReference type="EMBL" id="OX459124">
    <property type="protein sequence ID" value="CAI9114517.1"/>
    <property type="molecule type" value="Genomic_DNA"/>
</dbReference>
<evidence type="ECO:0000256" key="7">
    <source>
        <dbReference type="ARBA" id="ARBA00022786"/>
    </source>
</evidence>
<evidence type="ECO:0000256" key="8">
    <source>
        <dbReference type="ARBA" id="ARBA00022833"/>
    </source>
</evidence>
<evidence type="ECO:0000256" key="9">
    <source>
        <dbReference type="ARBA" id="ARBA00022989"/>
    </source>
</evidence>
<dbReference type="PROSITE" id="PS50089">
    <property type="entry name" value="ZF_RING_2"/>
    <property type="match status" value="1"/>
</dbReference>
<evidence type="ECO:0000256" key="1">
    <source>
        <dbReference type="ARBA" id="ARBA00004167"/>
    </source>
</evidence>
<comment type="similarity">
    <text evidence="11">Belongs to the RING-type zinc finger family. ATL subfamily.</text>
</comment>
<dbReference type="InterPro" id="IPR001841">
    <property type="entry name" value="Znf_RING"/>
</dbReference>
<reference evidence="15" key="1">
    <citation type="submission" date="2023-03" db="EMBL/GenBank/DDBJ databases">
        <authorList>
            <person name="Julca I."/>
        </authorList>
    </citation>
    <scope>NUCLEOTIDE SEQUENCE</scope>
</reference>
<name>A0AAV1E586_OLDCO</name>
<sequence>MEQIWAAVNSSQVPNASTNSNNIIVTDENQITQQHRRALIKALDLIRKMAPILVNKFRPFLTLPSQETTANIPIDDHPASGSSSTAVPDDDDGRIYIKGDDDEVIIKCVICLYEIVKGEKYRVLEECKHGFHVDCIDGWLHHNPTCPICRRPVPYAATVKQQIAGDNQALPNDTTVLSSFVALVDHLWRWFLNPLGFDDDDSGCDHMLRDDPNYVI</sequence>
<keyword evidence="7" id="KW-0833">Ubl conjugation pathway</keyword>
<keyword evidence="6 12" id="KW-0863">Zinc-finger</keyword>
<dbReference type="GO" id="GO:0016740">
    <property type="term" value="F:transferase activity"/>
    <property type="evidence" value="ECO:0007669"/>
    <property type="project" value="UniProtKB-KW"/>
</dbReference>
<dbReference type="GO" id="GO:0016020">
    <property type="term" value="C:membrane"/>
    <property type="evidence" value="ECO:0007669"/>
    <property type="project" value="UniProtKB-SubCell"/>
</dbReference>
<evidence type="ECO:0000256" key="2">
    <source>
        <dbReference type="ARBA" id="ARBA00004906"/>
    </source>
</evidence>
<proteinExistence type="inferred from homology"/>
<dbReference type="AlphaFoldDB" id="A0AAV1E586"/>
<protein>
    <submittedName>
        <fullName evidence="15">OLC1v1015258C1</fullName>
    </submittedName>
</protein>
<dbReference type="Gene3D" id="3.30.40.10">
    <property type="entry name" value="Zinc/RING finger domain, C3HC4 (zinc finger)"/>
    <property type="match status" value="1"/>
</dbReference>
<gene>
    <name evidence="15" type="ORF">OLC1_LOCUS21246</name>
</gene>
<evidence type="ECO:0000256" key="4">
    <source>
        <dbReference type="ARBA" id="ARBA00022692"/>
    </source>
</evidence>
<keyword evidence="16" id="KW-1185">Reference proteome</keyword>
<comment type="subcellular location">
    <subcellularLocation>
        <location evidence="1">Membrane</location>
        <topology evidence="1">Single-pass membrane protein</topology>
    </subcellularLocation>
</comment>
<dbReference type="GO" id="GO:0008270">
    <property type="term" value="F:zinc ion binding"/>
    <property type="evidence" value="ECO:0007669"/>
    <property type="project" value="UniProtKB-KW"/>
</dbReference>
<evidence type="ECO:0000256" key="10">
    <source>
        <dbReference type="ARBA" id="ARBA00023136"/>
    </source>
</evidence>
<keyword evidence="3" id="KW-0808">Transferase</keyword>
<comment type="pathway">
    <text evidence="2">Protein modification; protein ubiquitination.</text>
</comment>
<dbReference type="InterPro" id="IPR013083">
    <property type="entry name" value="Znf_RING/FYVE/PHD"/>
</dbReference>
<dbReference type="SMART" id="SM00184">
    <property type="entry name" value="RING"/>
    <property type="match status" value="1"/>
</dbReference>
<feature type="region of interest" description="Disordered" evidence="13">
    <location>
        <begin position="71"/>
        <end position="92"/>
    </location>
</feature>
<dbReference type="PANTHER" id="PTHR45768">
    <property type="entry name" value="E3 UBIQUITIN-PROTEIN LIGASE RNF13-LIKE"/>
    <property type="match status" value="1"/>
</dbReference>
<dbReference type="CDD" id="cd16461">
    <property type="entry name" value="RING-H2_EL5-like"/>
    <property type="match status" value="1"/>
</dbReference>
<evidence type="ECO:0000313" key="15">
    <source>
        <dbReference type="EMBL" id="CAI9114517.1"/>
    </source>
</evidence>
<keyword evidence="5" id="KW-0479">Metal-binding</keyword>
<feature type="domain" description="RING-type" evidence="14">
    <location>
        <begin position="108"/>
        <end position="150"/>
    </location>
</feature>
<dbReference type="Proteomes" id="UP001161247">
    <property type="component" value="Chromosome 7"/>
</dbReference>
<accession>A0AAV1E586</accession>
<evidence type="ECO:0000256" key="5">
    <source>
        <dbReference type="ARBA" id="ARBA00022723"/>
    </source>
</evidence>